<keyword evidence="2" id="KW-0238">DNA-binding</keyword>
<evidence type="ECO:0000256" key="1">
    <source>
        <dbReference type="ARBA" id="ARBA00010529"/>
    </source>
</evidence>
<reference evidence="3 4" key="1">
    <citation type="submission" date="2017-01" db="EMBL/GenBank/DDBJ databases">
        <title>Genomic analysis of Xuhuaishuia manganoxidans DY6-4.</title>
        <authorList>
            <person name="Wang X."/>
        </authorList>
    </citation>
    <scope>NUCLEOTIDE SEQUENCE [LARGE SCALE GENOMIC DNA]</scope>
    <source>
        <strain evidence="3 4">DY6-4</strain>
    </source>
</reference>
<evidence type="ECO:0000313" key="3">
    <source>
        <dbReference type="EMBL" id="APX91187.1"/>
    </source>
</evidence>
<proteinExistence type="inferred from homology"/>
<dbReference type="Proteomes" id="UP000187266">
    <property type="component" value="Chromosome"/>
</dbReference>
<organism evidence="3 4">
    <name type="scientific">Brevirhabdus pacifica</name>
    <dbReference type="NCBI Taxonomy" id="1267768"/>
    <lineage>
        <taxon>Bacteria</taxon>
        <taxon>Pseudomonadati</taxon>
        <taxon>Pseudomonadota</taxon>
        <taxon>Alphaproteobacteria</taxon>
        <taxon>Rhodobacterales</taxon>
        <taxon>Paracoccaceae</taxon>
        <taxon>Brevirhabdus</taxon>
    </lineage>
</organism>
<dbReference type="AlphaFoldDB" id="A0A1U7DME4"/>
<keyword evidence="4" id="KW-1185">Reference proteome</keyword>
<dbReference type="InterPro" id="IPR010992">
    <property type="entry name" value="IHF-like_DNA-bd_dom_sf"/>
</dbReference>
<dbReference type="InterPro" id="IPR000119">
    <property type="entry name" value="Hist_DNA-bd"/>
</dbReference>
<dbReference type="STRING" id="1267768.BV394_13985"/>
<protein>
    <recommendedName>
        <fullName evidence="5">DNA-binding protein</fullName>
    </recommendedName>
</protein>
<accession>A0A1U7DME4</accession>
<evidence type="ECO:0000256" key="2">
    <source>
        <dbReference type="ARBA" id="ARBA00023125"/>
    </source>
</evidence>
<comment type="similarity">
    <text evidence="1">Belongs to the bacterial histone-like protein family.</text>
</comment>
<dbReference type="SUPFAM" id="SSF47729">
    <property type="entry name" value="IHF-like DNA-binding proteins"/>
    <property type="match status" value="1"/>
</dbReference>
<name>A0A1U7DME4_9RHOB</name>
<sequence length="88" mass="9649">MLRKKEFIAEVARRSGLKKPDARRAIDAFLDVMSEGLKEGRTLALMPRAKIKPVRQTDAGNATVVTTKIRLKDVTVISDEGGLASPED</sequence>
<dbReference type="GO" id="GO:0003677">
    <property type="term" value="F:DNA binding"/>
    <property type="evidence" value="ECO:0007669"/>
    <property type="project" value="UniProtKB-KW"/>
</dbReference>
<dbReference type="GO" id="GO:0030527">
    <property type="term" value="F:structural constituent of chromatin"/>
    <property type="evidence" value="ECO:0007669"/>
    <property type="project" value="InterPro"/>
</dbReference>
<evidence type="ECO:0008006" key="5">
    <source>
        <dbReference type="Google" id="ProtNLM"/>
    </source>
</evidence>
<dbReference type="Gene3D" id="4.10.520.10">
    <property type="entry name" value="IHF-like DNA-binding proteins"/>
    <property type="match status" value="1"/>
</dbReference>
<evidence type="ECO:0000313" key="4">
    <source>
        <dbReference type="Proteomes" id="UP000187266"/>
    </source>
</evidence>
<dbReference type="Pfam" id="PF00216">
    <property type="entry name" value="Bac_DNA_binding"/>
    <property type="match status" value="1"/>
</dbReference>
<dbReference type="EMBL" id="CP019124">
    <property type="protein sequence ID" value="APX91187.1"/>
    <property type="molecule type" value="Genomic_DNA"/>
</dbReference>
<gene>
    <name evidence="3" type="ORF">BV394_13985</name>
</gene>